<dbReference type="Proteomes" id="UP000224563">
    <property type="component" value="Unassembled WGS sequence"/>
</dbReference>
<dbReference type="EMBL" id="PDYG01000047">
    <property type="protein sequence ID" value="PHU37505.1"/>
    <property type="molecule type" value="Genomic_DNA"/>
</dbReference>
<protein>
    <submittedName>
        <fullName evidence="1">Uncharacterized protein</fullName>
    </submittedName>
</protein>
<reference evidence="1 2" key="1">
    <citation type="submission" date="2017-10" db="EMBL/GenBank/DDBJ databases">
        <title>Resolving the taxonomy of Roseburia spp., Eubacterium rectale and Agathobacter spp. through phylogenomic analysis.</title>
        <authorList>
            <person name="Sheridan P.O."/>
            <person name="Walker A.W."/>
            <person name="Duncan S.H."/>
            <person name="Scott K.P."/>
            <person name="Toole P.W.O."/>
            <person name="Luis P."/>
            <person name="Flint H.J."/>
        </authorList>
    </citation>
    <scope>NUCLEOTIDE SEQUENCE [LARGE SCALE GENOMIC DNA]</scope>
    <source>
        <strain evidence="1 2">JK623</strain>
    </source>
</reference>
<name>A0A2G3E2X3_9FIRM</name>
<keyword evidence="2" id="KW-1185">Reference proteome</keyword>
<dbReference type="AlphaFoldDB" id="A0A2G3E2X3"/>
<proteinExistence type="predicted"/>
<sequence length="174" mass="20169">MGQIIAREDRFSSPRRDAELALKPSGKRICNEKRYLEELKKGARHFRKLTSDAAREYMLPLLLRGLMQDFNIHMSARNGRFDDEVEIEMIPGSDGKFYFAIYTDALAAYRSTKAHYYNSDYVISLDYLFSAVCRDENCGGICINPFDDGGCMVTRFRIAQMYQQKSNWQRTMAI</sequence>
<gene>
    <name evidence="1" type="ORF">CSX02_07580</name>
</gene>
<accession>A0A2G3E2X3</accession>
<dbReference type="RefSeq" id="WP_099386229.1">
    <property type="nucleotide sequence ID" value="NZ_JANSWH010000025.1"/>
</dbReference>
<reference evidence="1 2" key="2">
    <citation type="submission" date="2017-10" db="EMBL/GenBank/DDBJ databases">
        <authorList>
            <person name="Banno H."/>
            <person name="Chua N.-H."/>
        </authorList>
    </citation>
    <scope>NUCLEOTIDE SEQUENCE [LARGE SCALE GENOMIC DNA]</scope>
    <source>
        <strain evidence="1 2">JK623</strain>
    </source>
</reference>
<comment type="caution">
    <text evidence="1">The sequence shown here is derived from an EMBL/GenBank/DDBJ whole genome shotgun (WGS) entry which is preliminary data.</text>
</comment>
<organism evidence="1 2">
    <name type="scientific">Agathobacter ruminis</name>
    <dbReference type="NCBI Taxonomy" id="1712665"/>
    <lineage>
        <taxon>Bacteria</taxon>
        <taxon>Bacillati</taxon>
        <taxon>Bacillota</taxon>
        <taxon>Clostridia</taxon>
        <taxon>Lachnospirales</taxon>
        <taxon>Lachnospiraceae</taxon>
        <taxon>Agathobacter</taxon>
    </lineage>
</organism>
<evidence type="ECO:0000313" key="1">
    <source>
        <dbReference type="EMBL" id="PHU37505.1"/>
    </source>
</evidence>
<evidence type="ECO:0000313" key="2">
    <source>
        <dbReference type="Proteomes" id="UP000224563"/>
    </source>
</evidence>